<evidence type="ECO:0000256" key="8">
    <source>
        <dbReference type="PIRNR" id="PIRNR000156"/>
    </source>
</evidence>
<dbReference type="Gene3D" id="3.40.50.920">
    <property type="match status" value="1"/>
</dbReference>
<dbReference type="InterPro" id="IPR051157">
    <property type="entry name" value="PDH/Transketolase"/>
</dbReference>
<dbReference type="InterPro" id="IPR004660">
    <property type="entry name" value="PDH_E1"/>
</dbReference>
<evidence type="ECO:0000256" key="7">
    <source>
        <dbReference type="ARBA" id="ARBA00051231"/>
    </source>
</evidence>
<dbReference type="PIRSF" id="PIRSF000156">
    <property type="entry name" value="Pyruvate_dh_E1"/>
    <property type="match status" value="1"/>
</dbReference>
<comment type="cofactor">
    <cofactor evidence="1 8">
        <name>thiamine diphosphate</name>
        <dbReference type="ChEBI" id="CHEBI:58937"/>
    </cofactor>
</comment>
<feature type="domain" description="Transketolase N-terminal" evidence="10">
    <location>
        <begin position="159"/>
        <end position="321"/>
    </location>
</feature>
<feature type="binding site" evidence="9">
    <location>
        <position position="284"/>
    </location>
    <ligand>
        <name>Mg(2+)</name>
        <dbReference type="ChEBI" id="CHEBI:18420"/>
    </ligand>
</feature>
<dbReference type="SUPFAM" id="SSF52518">
    <property type="entry name" value="Thiamin diphosphate-binding fold (THDP-binding)"/>
    <property type="match status" value="2"/>
</dbReference>
<evidence type="ECO:0000259" key="12">
    <source>
        <dbReference type="Pfam" id="PF22613"/>
    </source>
</evidence>
<accession>A0A3A5HHP7</accession>
<feature type="domain" description="Pyruvate dehydrogenase E1 component middle" evidence="11">
    <location>
        <begin position="507"/>
        <end position="734"/>
    </location>
</feature>
<dbReference type="NCBIfam" id="TIGR00759">
    <property type="entry name" value="aceE"/>
    <property type="match status" value="1"/>
</dbReference>
<dbReference type="InterPro" id="IPR041621">
    <property type="entry name" value="PDH_E1_M"/>
</dbReference>
<dbReference type="InterPro" id="IPR035807">
    <property type="entry name" value="PDC_E1_N"/>
</dbReference>
<comment type="cofactor">
    <cofactor evidence="9">
        <name>Mg(2+)</name>
        <dbReference type="ChEBI" id="CHEBI:18420"/>
    </cofactor>
</comment>
<dbReference type="InterPro" id="IPR055152">
    <property type="entry name" value="Transketolase-like_C_2"/>
</dbReference>
<evidence type="ECO:0000256" key="6">
    <source>
        <dbReference type="ARBA" id="ARBA00023317"/>
    </source>
</evidence>
<dbReference type="GO" id="GO:0000287">
    <property type="term" value="F:magnesium ion binding"/>
    <property type="evidence" value="ECO:0007669"/>
    <property type="project" value="UniProtKB-ARBA"/>
</dbReference>
<evidence type="ECO:0000256" key="9">
    <source>
        <dbReference type="PIRSR" id="PIRSR000156-1"/>
    </source>
</evidence>
<keyword evidence="9" id="KW-0479">Metal-binding</keyword>
<evidence type="ECO:0000256" key="5">
    <source>
        <dbReference type="ARBA" id="ARBA00023052"/>
    </source>
</evidence>
<dbReference type="PANTHER" id="PTHR43825:SF3">
    <property type="entry name" value="PYRUVATE DEHYDROGENASE E1 COMPONENT"/>
    <property type="match status" value="1"/>
</dbReference>
<dbReference type="FunFam" id="3.40.50.970:FF:000011">
    <property type="entry name" value="Pyruvate dehydrogenase E1 component"/>
    <property type="match status" value="1"/>
</dbReference>
<reference evidence="14" key="1">
    <citation type="submission" date="2018-09" db="EMBL/GenBank/DDBJ databases">
        <authorList>
            <person name="Zhu H."/>
        </authorList>
    </citation>
    <scope>NUCLEOTIDE SEQUENCE [LARGE SCALE GENOMIC DNA]</scope>
    <source>
        <strain evidence="14">K1W22B-1</strain>
    </source>
</reference>
<comment type="catalytic activity">
    <reaction evidence="7 8">
        <text>N(6)-[(R)-lipoyl]-L-lysyl-[protein] + pyruvate + H(+) = N(6)-[(R)-S(8)-acetyldihydrolipoyl]-L-lysyl-[protein] + CO2</text>
        <dbReference type="Rhea" id="RHEA:19189"/>
        <dbReference type="Rhea" id="RHEA-COMP:10474"/>
        <dbReference type="Rhea" id="RHEA-COMP:10478"/>
        <dbReference type="ChEBI" id="CHEBI:15361"/>
        <dbReference type="ChEBI" id="CHEBI:15378"/>
        <dbReference type="ChEBI" id="CHEBI:16526"/>
        <dbReference type="ChEBI" id="CHEBI:83099"/>
        <dbReference type="ChEBI" id="CHEBI:83111"/>
        <dbReference type="EC" id="1.2.4.1"/>
    </reaction>
</comment>
<evidence type="ECO:0000256" key="3">
    <source>
        <dbReference type="ARBA" id="ARBA00017172"/>
    </source>
</evidence>
<evidence type="ECO:0000256" key="2">
    <source>
        <dbReference type="ARBA" id="ARBA00012281"/>
    </source>
</evidence>
<keyword evidence="6 8" id="KW-0670">Pyruvate</keyword>
<keyword evidence="14" id="KW-1185">Reference proteome</keyword>
<proteinExistence type="predicted"/>
<evidence type="ECO:0000313" key="13">
    <source>
        <dbReference type="EMBL" id="RJS47584.1"/>
    </source>
</evidence>
<dbReference type="EMBL" id="QYRP01000002">
    <property type="protein sequence ID" value="RJS47584.1"/>
    <property type="molecule type" value="Genomic_DNA"/>
</dbReference>
<name>A0A3A5HHP7_9ACTN</name>
<evidence type="ECO:0000259" key="10">
    <source>
        <dbReference type="Pfam" id="PF00456"/>
    </source>
</evidence>
<feature type="binding site" evidence="9">
    <location>
        <position position="286"/>
    </location>
    <ligand>
        <name>Mg(2+)</name>
        <dbReference type="ChEBI" id="CHEBI:18420"/>
    </ligand>
</feature>
<dbReference type="InterPro" id="IPR029061">
    <property type="entry name" value="THDP-binding"/>
</dbReference>
<gene>
    <name evidence="13" type="primary">aceE</name>
    <name evidence="13" type="ORF">D4739_16120</name>
</gene>
<dbReference type="Pfam" id="PF17831">
    <property type="entry name" value="PDH_E1_M"/>
    <property type="match status" value="1"/>
</dbReference>
<dbReference type="EC" id="1.2.4.1" evidence="2 8"/>
<sequence>MNIVTNDTPTPGQATPRVIHEGLPTQLPDIDPDETRDWIESFDSMLSERGRERARYVMLRLLERAREKQVGVPALRSTDYINTIPPEREPYFPGDEHIERRIRAFIRWNAAVMVSDANRPGLGVGGHIATYQSSASLYEVGFNHFFRGKEHPGGGDQIFIQGHASPGIYARAFLEGRLSPQQLYRFRQEVQHGVGAGLSSYPHPRLMPDFWEFPTVSMGLTGINSIYQARFNRYLDNRGIKDTSDQKVWAFLGDGEMGEPESLGAIRIAAREELDNLVWVVNCNLQQLDGPVTGNGKIIQELEANFRGAGWNVIKVIWGREWDDLLARDVDSVLVNKMNSTPDGAFQTFSVENGAYNREHFFGPDPRLRAMVEHLTDEQIEKLPRGGHDYRKVYAAFDAATKTVGQPTVILAHTIKGWTIDSLEGKNATHQMKKLSQDSLKQFRDRLYLPISDKELDSFYDATGTAPFFHPGQDSPEIQYMLERRATLGGPLPSRVDRAKPLKLPGDAVYAGLKKGAGKNKMATTMAAVRLLKEWMRDPEIGNRLVPIAPDEYRTFGMDAFFPSAKVYDPAGQTYTPVDRDMLLAYKTSPSGQMLHEGISEAGAMGSAIAAGSAYSTHGEHMIPFYIFYSMFGFQRTGDSIWAMADQLARGFLIGATAGRTTLTGEGLQHADGHSPLLAATNPAVVHYDPAFGYEVGHIMRSGLERMYGAGSDGMGPENVIFYITVYNEPVDQPAEPEDVDVDGILRGIHKVSTGSTAAGAHSDGDAPRVQLLASGVGYPWIAEAAQILADDWGVVADTWSVTSWNELARDAIAAEEWNLLNSDQPARTAYVADKLAGAKGPFVAVSDYMSAVPLQIARWVPGDYRVLGADGFGFADTRAAARRFFHIDAAAVVVQALQGLADAGQLPREAVAQAAARYQIDDPTAVGGLAQEGADA</sequence>
<dbReference type="Gene3D" id="3.40.50.970">
    <property type="match status" value="2"/>
</dbReference>
<dbReference type="Pfam" id="PF00456">
    <property type="entry name" value="Transketolase_N"/>
    <property type="match status" value="1"/>
</dbReference>
<dbReference type="OrthoDB" id="9759664at2"/>
<dbReference type="PANTHER" id="PTHR43825">
    <property type="entry name" value="PYRUVATE DEHYDROGENASE E1 COMPONENT"/>
    <property type="match status" value="1"/>
</dbReference>
<keyword evidence="9" id="KW-0460">Magnesium</keyword>
<dbReference type="CDD" id="cd02017">
    <property type="entry name" value="TPP_E1_EcPDC_like"/>
    <property type="match status" value="1"/>
</dbReference>
<dbReference type="SUPFAM" id="SSF52922">
    <property type="entry name" value="TK C-terminal domain-like"/>
    <property type="match status" value="1"/>
</dbReference>
<evidence type="ECO:0000256" key="1">
    <source>
        <dbReference type="ARBA" id="ARBA00001964"/>
    </source>
</evidence>
<dbReference type="Proteomes" id="UP000276542">
    <property type="component" value="Unassembled WGS sequence"/>
</dbReference>
<evidence type="ECO:0000259" key="11">
    <source>
        <dbReference type="Pfam" id="PF17831"/>
    </source>
</evidence>
<organism evidence="13 14">
    <name type="scientific">Nocardioides cavernaquae</name>
    <dbReference type="NCBI Taxonomy" id="2321396"/>
    <lineage>
        <taxon>Bacteria</taxon>
        <taxon>Bacillati</taxon>
        <taxon>Actinomycetota</taxon>
        <taxon>Actinomycetes</taxon>
        <taxon>Propionibacteriales</taxon>
        <taxon>Nocardioidaceae</taxon>
        <taxon>Nocardioides</taxon>
    </lineage>
</organism>
<comment type="function">
    <text evidence="8">Component of the pyruvate dehydrogenase (PDH) complex, that catalyzes the overall conversion of pyruvate to acetyl-CoA and CO(2).</text>
</comment>
<evidence type="ECO:0000313" key="14">
    <source>
        <dbReference type="Proteomes" id="UP000276542"/>
    </source>
</evidence>
<dbReference type="GO" id="GO:0004739">
    <property type="term" value="F:pyruvate dehydrogenase (acetyl-transferring) activity"/>
    <property type="evidence" value="ECO:0007669"/>
    <property type="project" value="UniProtKB-EC"/>
</dbReference>
<comment type="caution">
    <text evidence="13">The sequence shown here is derived from an EMBL/GenBank/DDBJ whole genome shotgun (WGS) entry which is preliminary data.</text>
</comment>
<dbReference type="RefSeq" id="WP_120061546.1">
    <property type="nucleotide sequence ID" value="NZ_QYRP01000002.1"/>
</dbReference>
<keyword evidence="4 8" id="KW-0560">Oxidoreductase</keyword>
<dbReference type="InterPro" id="IPR005474">
    <property type="entry name" value="Transketolase_N"/>
</dbReference>
<feature type="binding site" evidence="9">
    <location>
        <position position="254"/>
    </location>
    <ligand>
        <name>Mg(2+)</name>
        <dbReference type="ChEBI" id="CHEBI:18420"/>
    </ligand>
</feature>
<evidence type="ECO:0000256" key="4">
    <source>
        <dbReference type="ARBA" id="ARBA00023002"/>
    </source>
</evidence>
<dbReference type="InterPro" id="IPR009014">
    <property type="entry name" value="Transketo_C/PFOR_II"/>
</dbReference>
<feature type="domain" description="Transketolase-like C-terminal" evidence="12">
    <location>
        <begin position="766"/>
        <end position="889"/>
    </location>
</feature>
<protein>
    <recommendedName>
        <fullName evidence="3 8">Pyruvate dehydrogenase E1 component</fullName>
        <ecNumber evidence="2 8">1.2.4.1</ecNumber>
    </recommendedName>
</protein>
<keyword evidence="5 8" id="KW-0786">Thiamine pyrophosphate</keyword>
<dbReference type="Pfam" id="PF22613">
    <property type="entry name" value="Transketolase_C_1"/>
    <property type="match status" value="1"/>
</dbReference>
<dbReference type="AlphaFoldDB" id="A0A3A5HHP7"/>